<keyword evidence="2" id="KW-1133">Transmembrane helix</keyword>
<feature type="region of interest" description="Disordered" evidence="1">
    <location>
        <begin position="129"/>
        <end position="175"/>
    </location>
</feature>
<keyword evidence="2" id="KW-0472">Membrane</keyword>
<evidence type="ECO:0000313" key="3">
    <source>
        <dbReference type="EMBL" id="KAF6209148.1"/>
    </source>
</evidence>
<protein>
    <submittedName>
        <fullName evidence="3">Uncharacterized protein</fullName>
    </submittedName>
</protein>
<evidence type="ECO:0000256" key="2">
    <source>
        <dbReference type="SAM" id="Phobius"/>
    </source>
</evidence>
<keyword evidence="4" id="KW-1185">Reference proteome</keyword>
<proteinExistence type="predicted"/>
<feature type="transmembrane region" description="Helical" evidence="2">
    <location>
        <begin position="199"/>
        <end position="226"/>
    </location>
</feature>
<feature type="transmembrane region" description="Helical" evidence="2">
    <location>
        <begin position="6"/>
        <end position="23"/>
    </location>
</feature>
<organism evidence="3 4">
    <name type="scientific">Apolygus lucorum</name>
    <name type="common">Small green plant bug</name>
    <name type="synonym">Lygocoris lucorum</name>
    <dbReference type="NCBI Taxonomy" id="248454"/>
    <lineage>
        <taxon>Eukaryota</taxon>
        <taxon>Metazoa</taxon>
        <taxon>Ecdysozoa</taxon>
        <taxon>Arthropoda</taxon>
        <taxon>Hexapoda</taxon>
        <taxon>Insecta</taxon>
        <taxon>Pterygota</taxon>
        <taxon>Neoptera</taxon>
        <taxon>Paraneoptera</taxon>
        <taxon>Hemiptera</taxon>
        <taxon>Heteroptera</taxon>
        <taxon>Panheteroptera</taxon>
        <taxon>Cimicomorpha</taxon>
        <taxon>Miridae</taxon>
        <taxon>Mirini</taxon>
        <taxon>Apolygus</taxon>
    </lineage>
</organism>
<gene>
    <name evidence="3" type="ORF">GE061_014892</name>
</gene>
<evidence type="ECO:0000313" key="4">
    <source>
        <dbReference type="Proteomes" id="UP000466442"/>
    </source>
</evidence>
<dbReference type="OrthoDB" id="6624668at2759"/>
<dbReference type="AlphaFoldDB" id="A0A8S9XLN6"/>
<dbReference type="EMBL" id="WIXP02000006">
    <property type="protein sequence ID" value="KAF6209148.1"/>
    <property type="molecule type" value="Genomic_DNA"/>
</dbReference>
<dbReference type="Proteomes" id="UP000466442">
    <property type="component" value="Unassembled WGS sequence"/>
</dbReference>
<sequence length="261" mass="29893">MLEFTIVYVYVLAMLAGFGLTYFGTVKPSLKCLKIGNWIVLVFLIYWLIITGLSFIDTFDTVHSICIDRRCPDTHWMVKTYFRTYGDDCYTGEDPLIGDEELTEDTGSEEKTKYKLNKTQDMNEYLIAEKRHNKTKTPQESSSDDYYSGEGSADESVYSDESNETSSEMARKNRKSYPGGLDVVSFESRLIGCTVDTNIYIFLSILTTVVWTIFVIHGVIGVYFLIRQVKMMSKTGELDEALKHVSYEIEERMSQNTMNPP</sequence>
<feature type="compositionally biased region" description="Low complexity" evidence="1">
    <location>
        <begin position="140"/>
        <end position="151"/>
    </location>
</feature>
<reference evidence="3" key="1">
    <citation type="journal article" date="2021" name="Mol. Ecol. Resour.">
        <title>Apolygus lucorum genome provides insights into omnivorousness and mesophyll feeding.</title>
        <authorList>
            <person name="Liu Y."/>
            <person name="Liu H."/>
            <person name="Wang H."/>
            <person name="Huang T."/>
            <person name="Liu B."/>
            <person name="Yang B."/>
            <person name="Yin L."/>
            <person name="Li B."/>
            <person name="Zhang Y."/>
            <person name="Zhang S."/>
            <person name="Jiang F."/>
            <person name="Zhang X."/>
            <person name="Ren Y."/>
            <person name="Wang B."/>
            <person name="Wang S."/>
            <person name="Lu Y."/>
            <person name="Wu K."/>
            <person name="Fan W."/>
            <person name="Wang G."/>
        </authorList>
    </citation>
    <scope>NUCLEOTIDE SEQUENCE</scope>
    <source>
        <strain evidence="3">12Hb</strain>
    </source>
</reference>
<name>A0A8S9XLN6_APOLU</name>
<feature type="transmembrane region" description="Helical" evidence="2">
    <location>
        <begin position="35"/>
        <end position="56"/>
    </location>
</feature>
<evidence type="ECO:0000256" key="1">
    <source>
        <dbReference type="SAM" id="MobiDB-lite"/>
    </source>
</evidence>
<comment type="caution">
    <text evidence="3">The sequence shown here is derived from an EMBL/GenBank/DDBJ whole genome shotgun (WGS) entry which is preliminary data.</text>
</comment>
<accession>A0A8S9XLN6</accession>
<keyword evidence="2" id="KW-0812">Transmembrane</keyword>